<evidence type="ECO:0000313" key="2">
    <source>
        <dbReference type="Proteomes" id="UP000314294"/>
    </source>
</evidence>
<name>A0A4Z2HT46_9TELE</name>
<proteinExistence type="predicted"/>
<sequence length="75" mass="8216">MAMPQKSFGVSQFKEHDYRLVFFWSLDLGVQTPEDGRTGQREDGLSAMGPAADLMTEFLCSNVAMDSVSGDHGKS</sequence>
<comment type="caution">
    <text evidence="1">The sequence shown here is derived from an EMBL/GenBank/DDBJ whole genome shotgun (WGS) entry which is preliminary data.</text>
</comment>
<accession>A0A4Z2HT46</accession>
<gene>
    <name evidence="1" type="ORF">EYF80_021033</name>
</gene>
<keyword evidence="2" id="KW-1185">Reference proteome</keyword>
<reference evidence="1 2" key="1">
    <citation type="submission" date="2019-03" db="EMBL/GenBank/DDBJ databases">
        <title>First draft genome of Liparis tanakae, snailfish: a comprehensive survey of snailfish specific genes.</title>
        <authorList>
            <person name="Kim W."/>
            <person name="Song I."/>
            <person name="Jeong J.-H."/>
            <person name="Kim D."/>
            <person name="Kim S."/>
            <person name="Ryu S."/>
            <person name="Song J.Y."/>
            <person name="Lee S.K."/>
        </authorList>
    </citation>
    <scope>NUCLEOTIDE SEQUENCE [LARGE SCALE GENOMIC DNA]</scope>
    <source>
        <tissue evidence="1">Muscle</tissue>
    </source>
</reference>
<evidence type="ECO:0000313" key="1">
    <source>
        <dbReference type="EMBL" id="TNN68721.1"/>
    </source>
</evidence>
<protein>
    <submittedName>
        <fullName evidence="1">Uncharacterized protein</fullName>
    </submittedName>
</protein>
<dbReference type="EMBL" id="SRLO01000185">
    <property type="protein sequence ID" value="TNN68721.1"/>
    <property type="molecule type" value="Genomic_DNA"/>
</dbReference>
<organism evidence="1 2">
    <name type="scientific">Liparis tanakae</name>
    <name type="common">Tanaka's snailfish</name>
    <dbReference type="NCBI Taxonomy" id="230148"/>
    <lineage>
        <taxon>Eukaryota</taxon>
        <taxon>Metazoa</taxon>
        <taxon>Chordata</taxon>
        <taxon>Craniata</taxon>
        <taxon>Vertebrata</taxon>
        <taxon>Euteleostomi</taxon>
        <taxon>Actinopterygii</taxon>
        <taxon>Neopterygii</taxon>
        <taxon>Teleostei</taxon>
        <taxon>Neoteleostei</taxon>
        <taxon>Acanthomorphata</taxon>
        <taxon>Eupercaria</taxon>
        <taxon>Perciformes</taxon>
        <taxon>Cottioidei</taxon>
        <taxon>Cottales</taxon>
        <taxon>Liparidae</taxon>
        <taxon>Liparis</taxon>
    </lineage>
</organism>
<dbReference type="Proteomes" id="UP000314294">
    <property type="component" value="Unassembled WGS sequence"/>
</dbReference>
<dbReference type="AlphaFoldDB" id="A0A4Z2HT46"/>